<reference evidence="3" key="1">
    <citation type="submission" date="2021-01" db="EMBL/GenBank/DDBJ databases">
        <title>A chromosome-scale assembly of European eel, Anguilla anguilla.</title>
        <authorList>
            <person name="Henkel C."/>
            <person name="Jong-Raadsen S.A."/>
            <person name="Dufour S."/>
            <person name="Weltzien F.-A."/>
            <person name="Palstra A.P."/>
            <person name="Pelster B."/>
            <person name="Spaink H.P."/>
            <person name="Van Den Thillart G.E."/>
            <person name="Jansen H."/>
            <person name="Zahm M."/>
            <person name="Klopp C."/>
            <person name="Cedric C."/>
            <person name="Louis A."/>
            <person name="Berthelot C."/>
            <person name="Parey E."/>
            <person name="Roest Crollius H."/>
            <person name="Montfort J."/>
            <person name="Robinson-Rechavi M."/>
            <person name="Bucao C."/>
            <person name="Bouchez O."/>
            <person name="Gislard M."/>
            <person name="Lluch J."/>
            <person name="Milhes M."/>
            <person name="Lampietro C."/>
            <person name="Lopez Roques C."/>
            <person name="Donnadieu C."/>
            <person name="Braasch I."/>
            <person name="Desvignes T."/>
            <person name="Postlethwait J."/>
            <person name="Bobe J."/>
            <person name="Guiguen Y."/>
            <person name="Dirks R."/>
        </authorList>
    </citation>
    <scope>NUCLEOTIDE SEQUENCE</scope>
    <source>
        <strain evidence="3">Tag_6206</strain>
        <tissue evidence="3">Liver</tissue>
    </source>
</reference>
<evidence type="ECO:0000256" key="2">
    <source>
        <dbReference type="SAM" id="MobiDB-lite"/>
    </source>
</evidence>
<dbReference type="Proteomes" id="UP001044222">
    <property type="component" value="Chromosome 16"/>
</dbReference>
<keyword evidence="4" id="KW-1185">Reference proteome</keyword>
<dbReference type="EMBL" id="JAFIRN010000016">
    <property type="protein sequence ID" value="KAG5833087.1"/>
    <property type="molecule type" value="Genomic_DNA"/>
</dbReference>
<evidence type="ECO:0000313" key="4">
    <source>
        <dbReference type="Proteomes" id="UP001044222"/>
    </source>
</evidence>
<dbReference type="AlphaFoldDB" id="A0A9D3LLA0"/>
<organism evidence="3 4">
    <name type="scientific">Anguilla anguilla</name>
    <name type="common">European freshwater eel</name>
    <name type="synonym">Muraena anguilla</name>
    <dbReference type="NCBI Taxonomy" id="7936"/>
    <lineage>
        <taxon>Eukaryota</taxon>
        <taxon>Metazoa</taxon>
        <taxon>Chordata</taxon>
        <taxon>Craniata</taxon>
        <taxon>Vertebrata</taxon>
        <taxon>Euteleostomi</taxon>
        <taxon>Actinopterygii</taxon>
        <taxon>Neopterygii</taxon>
        <taxon>Teleostei</taxon>
        <taxon>Anguilliformes</taxon>
        <taxon>Anguillidae</taxon>
        <taxon>Anguilla</taxon>
    </lineage>
</organism>
<feature type="region of interest" description="Disordered" evidence="2">
    <location>
        <begin position="9"/>
        <end position="40"/>
    </location>
</feature>
<feature type="coiled-coil region" evidence="1">
    <location>
        <begin position="142"/>
        <end position="184"/>
    </location>
</feature>
<proteinExistence type="predicted"/>
<name>A0A9D3LLA0_ANGAN</name>
<keyword evidence="1" id="KW-0175">Coiled coil</keyword>
<protein>
    <recommendedName>
        <fullName evidence="5">CUE domain-containing protein</fullName>
    </recommendedName>
</protein>
<evidence type="ECO:0008006" key="5">
    <source>
        <dbReference type="Google" id="ProtNLM"/>
    </source>
</evidence>
<comment type="caution">
    <text evidence="3">The sequence shown here is derived from an EMBL/GenBank/DDBJ whole genome shotgun (WGS) entry which is preliminary data.</text>
</comment>
<evidence type="ECO:0000313" key="3">
    <source>
        <dbReference type="EMBL" id="KAG5833087.1"/>
    </source>
</evidence>
<accession>A0A9D3LLA0</accession>
<evidence type="ECO:0000256" key="1">
    <source>
        <dbReference type="SAM" id="Coils"/>
    </source>
</evidence>
<sequence>METCWLNHASPGSDVSVWTASRQSEEARRPQRRRPADQSGQEDRPFMWLCAFSDLLFFKNAIPCDPIRPRRVLGFHQGCFEFLSQSPQPGSTRLVLPFIGQPKDNTGLFRPFAVLRSLQYLLTYSQVCLCPGPPAGAREEYREAQRQEENDLLLQNREEQRRKGEHLEEKQRRLEEEKRKLKWNTDGLILLSWTEYCCGLQVPGPTLGATLSSGATLTPDLADGTEEAGSDRDWVVMKLINDFPFCERDFLEDIVDQCDGDYQRAYSLLQ</sequence>
<gene>
    <name evidence="3" type="ORF">ANANG_G00272140</name>
</gene>